<dbReference type="GO" id="GO:0016740">
    <property type="term" value="F:transferase activity"/>
    <property type="evidence" value="ECO:0007669"/>
    <property type="project" value="UniProtKB-KW"/>
</dbReference>
<comment type="caution">
    <text evidence="2">The sequence shown here is derived from an EMBL/GenBank/DDBJ whole genome shotgun (WGS) entry which is preliminary data.</text>
</comment>
<feature type="domain" description="Beta-lactamase hydrolase-like protein phosphatase-like" evidence="1">
    <location>
        <begin position="5"/>
        <end position="105"/>
    </location>
</feature>
<keyword evidence="2" id="KW-0808">Transferase</keyword>
<dbReference type="RefSeq" id="WP_263530531.1">
    <property type="nucleotide sequence ID" value="NZ_JAOVZB010000004.1"/>
</dbReference>
<dbReference type="Pfam" id="PF04273">
    <property type="entry name" value="BLH_phosphatase"/>
    <property type="match status" value="1"/>
</dbReference>
<gene>
    <name evidence="2" type="ORF">OFY17_09700</name>
</gene>
<organism evidence="2 3">
    <name type="scientific">Marinomonas sargassi</name>
    <dbReference type="NCBI Taxonomy" id="2984494"/>
    <lineage>
        <taxon>Bacteria</taxon>
        <taxon>Pseudomonadati</taxon>
        <taxon>Pseudomonadota</taxon>
        <taxon>Gammaproteobacteria</taxon>
        <taxon>Oceanospirillales</taxon>
        <taxon>Oceanospirillaceae</taxon>
        <taxon>Marinomonas</taxon>
    </lineage>
</organism>
<keyword evidence="3" id="KW-1185">Reference proteome</keyword>
<dbReference type="NCBIfam" id="TIGR01244">
    <property type="entry name" value="TIGR01244 family sulfur transferase"/>
    <property type="match status" value="1"/>
</dbReference>
<proteinExistence type="predicted"/>
<dbReference type="Proteomes" id="UP001209713">
    <property type="component" value="Unassembled WGS sequence"/>
</dbReference>
<evidence type="ECO:0000313" key="2">
    <source>
        <dbReference type="EMBL" id="MCV2403150.1"/>
    </source>
</evidence>
<name>A0ABT2YTF8_9GAMM</name>
<dbReference type="InterPro" id="IPR005939">
    <property type="entry name" value="BLH_phosphatase-like"/>
</dbReference>
<sequence>MIRTQITEQYSVSEQITLDDLNTLAAAGISLIVCNRPDKEEENQLAFADIAQRAQELNIKAVHIPFAGGQMQASDVTSFKQAIKGADKIHGYCRTGKRASSIWEAANTEV</sequence>
<protein>
    <submittedName>
        <fullName evidence="2">TIGR01244 family sulfur transferase</fullName>
    </submittedName>
</protein>
<evidence type="ECO:0000259" key="1">
    <source>
        <dbReference type="Pfam" id="PF04273"/>
    </source>
</evidence>
<dbReference type="InterPro" id="IPR029021">
    <property type="entry name" value="Prot-tyrosine_phosphatase-like"/>
</dbReference>
<dbReference type="Gene3D" id="3.90.190.10">
    <property type="entry name" value="Protein tyrosine phosphatase superfamily"/>
    <property type="match status" value="1"/>
</dbReference>
<evidence type="ECO:0000313" key="3">
    <source>
        <dbReference type="Proteomes" id="UP001209713"/>
    </source>
</evidence>
<dbReference type="EMBL" id="JAOVZB010000004">
    <property type="protein sequence ID" value="MCV2403150.1"/>
    <property type="molecule type" value="Genomic_DNA"/>
</dbReference>
<reference evidence="2 3" key="1">
    <citation type="submission" date="2022-10" db="EMBL/GenBank/DDBJ databases">
        <title>Marinomonas transparenta sp. nov. and Marinomonas sargassi sp. nov., isolated from marine alga (Sargassum natans (L.) Gaillon).</title>
        <authorList>
            <person name="Wang Y."/>
        </authorList>
    </citation>
    <scope>NUCLEOTIDE SEQUENCE [LARGE SCALE GENOMIC DNA]</scope>
    <source>
        <strain evidence="2 3">C2222</strain>
    </source>
</reference>
<accession>A0ABT2YTF8</accession>